<accession>A0A4Z2JHT8</accession>
<organism evidence="1 2">
    <name type="scientific">Liparis tanakae</name>
    <name type="common">Tanaka's snailfish</name>
    <dbReference type="NCBI Taxonomy" id="230148"/>
    <lineage>
        <taxon>Eukaryota</taxon>
        <taxon>Metazoa</taxon>
        <taxon>Chordata</taxon>
        <taxon>Craniata</taxon>
        <taxon>Vertebrata</taxon>
        <taxon>Euteleostomi</taxon>
        <taxon>Actinopterygii</taxon>
        <taxon>Neopterygii</taxon>
        <taxon>Teleostei</taxon>
        <taxon>Neoteleostei</taxon>
        <taxon>Acanthomorphata</taxon>
        <taxon>Eupercaria</taxon>
        <taxon>Perciformes</taxon>
        <taxon>Cottioidei</taxon>
        <taxon>Cottales</taxon>
        <taxon>Liparidae</taxon>
        <taxon>Liparis</taxon>
    </lineage>
</organism>
<dbReference type="EMBL" id="SRLO01000001">
    <property type="protein sequence ID" value="TNN89481.1"/>
    <property type="molecule type" value="Genomic_DNA"/>
</dbReference>
<evidence type="ECO:0000313" key="1">
    <source>
        <dbReference type="EMBL" id="TNN89481.1"/>
    </source>
</evidence>
<name>A0A4Z2JHT8_9TELE</name>
<dbReference type="AlphaFoldDB" id="A0A4Z2JHT8"/>
<evidence type="ECO:0000313" key="2">
    <source>
        <dbReference type="Proteomes" id="UP000314294"/>
    </source>
</evidence>
<reference evidence="1 2" key="1">
    <citation type="submission" date="2019-03" db="EMBL/GenBank/DDBJ databases">
        <title>First draft genome of Liparis tanakae, snailfish: a comprehensive survey of snailfish specific genes.</title>
        <authorList>
            <person name="Kim W."/>
            <person name="Song I."/>
            <person name="Jeong J.-H."/>
            <person name="Kim D."/>
            <person name="Kim S."/>
            <person name="Ryu S."/>
            <person name="Song J.Y."/>
            <person name="Lee S.K."/>
        </authorList>
    </citation>
    <scope>NUCLEOTIDE SEQUENCE [LARGE SCALE GENOMIC DNA]</scope>
    <source>
        <tissue evidence="1">Muscle</tissue>
    </source>
</reference>
<sequence length="289" mass="31966">MVMRACVAVGTLRSFRLKVRSPSELELSWGLLESRDPDWELANRNVIRFLVLMESGLGSTLELSAFSTMCSRSTVVPSHLLSADTFLGDFFLSLGSERSCSKPLLSRSCRMAMLASCSASLKVSMMLRKTEKTCSWRRVLTLIASGSRRVALFSSWLTELGAGLLELVRVVVLSDVVVLVRLRNDALGRDDIGYYLISERKYDELLGSARPAMWKSNTRFRAHNPSLAAQASGSLVEDEHSEQPAVGLFSRLRRDDRVGVLKRNDDSSTLSSFSFFSAHSPAVALPHAI</sequence>
<proteinExistence type="predicted"/>
<keyword evidence="2" id="KW-1185">Reference proteome</keyword>
<protein>
    <submittedName>
        <fullName evidence="1">Uncharacterized protein</fullName>
    </submittedName>
</protein>
<comment type="caution">
    <text evidence="1">The sequence shown here is derived from an EMBL/GenBank/DDBJ whole genome shotgun (WGS) entry which is preliminary data.</text>
</comment>
<dbReference type="Proteomes" id="UP000314294">
    <property type="component" value="Unassembled WGS sequence"/>
</dbReference>
<gene>
    <name evidence="1" type="ORF">EYF80_000084</name>
</gene>